<keyword evidence="5 7" id="KW-1133">Transmembrane helix</keyword>
<evidence type="ECO:0000313" key="11">
    <source>
        <dbReference type="Proteomes" id="UP001189756"/>
    </source>
</evidence>
<dbReference type="AlphaFoldDB" id="A0AAD2BN04"/>
<dbReference type="EMBL" id="CATZAZ010000003">
    <property type="protein sequence ID" value="CAJ0790182.1"/>
    <property type="molecule type" value="Genomic_DNA"/>
</dbReference>
<evidence type="ECO:0000259" key="8">
    <source>
        <dbReference type="Pfam" id="PF03458"/>
    </source>
</evidence>
<dbReference type="Proteomes" id="UP001189773">
    <property type="component" value="Unassembled WGS sequence"/>
</dbReference>
<keyword evidence="3" id="KW-1003">Cell membrane</keyword>
<name>A0AAD2BN04_9RALS</name>
<evidence type="ECO:0000256" key="3">
    <source>
        <dbReference type="ARBA" id="ARBA00022475"/>
    </source>
</evidence>
<organism evidence="9 11">
    <name type="scientific">Ralstonia thomasii</name>
    <dbReference type="NCBI Taxonomy" id="3058596"/>
    <lineage>
        <taxon>Bacteria</taxon>
        <taxon>Pseudomonadati</taxon>
        <taxon>Pseudomonadota</taxon>
        <taxon>Betaproteobacteria</taxon>
        <taxon>Burkholderiales</taxon>
        <taxon>Burkholderiaceae</taxon>
        <taxon>Ralstonia</taxon>
    </lineage>
</organism>
<feature type="domain" description="Glycine transporter" evidence="8">
    <location>
        <begin position="17"/>
        <end position="90"/>
    </location>
</feature>
<gene>
    <name evidence="10" type="ORF">LMG18095_02453</name>
    <name evidence="9" type="ORF">R77560_01972</name>
</gene>
<evidence type="ECO:0000256" key="6">
    <source>
        <dbReference type="ARBA" id="ARBA00023136"/>
    </source>
</evidence>
<keyword evidence="6 7" id="KW-0472">Membrane</keyword>
<dbReference type="Pfam" id="PF03458">
    <property type="entry name" value="Gly_transporter"/>
    <property type="match status" value="2"/>
</dbReference>
<protein>
    <recommendedName>
        <fullName evidence="8">Glycine transporter domain-containing protein</fullName>
    </recommendedName>
</protein>
<evidence type="ECO:0000313" key="9">
    <source>
        <dbReference type="EMBL" id="CAJ0790182.1"/>
    </source>
</evidence>
<dbReference type="EMBL" id="CATZAR010000005">
    <property type="protein sequence ID" value="CAJ0793373.1"/>
    <property type="molecule type" value="Genomic_DNA"/>
</dbReference>
<dbReference type="GO" id="GO:0005886">
    <property type="term" value="C:plasma membrane"/>
    <property type="evidence" value="ECO:0007669"/>
    <property type="project" value="UniProtKB-SubCell"/>
</dbReference>
<proteinExistence type="inferred from homology"/>
<comment type="similarity">
    <text evidence="2">Belongs to the UPF0126 family.</text>
</comment>
<feature type="transmembrane region" description="Helical" evidence="7">
    <location>
        <begin position="102"/>
        <end position="121"/>
    </location>
</feature>
<sequence>MALHFSGNMMEHNLFVLVDLLGTLAFAVSGALAAEQKRLDLFGVLAISYLTACGGGVIRDLCIGALPPVGISDWRYLATSALASAIAIWARPMIDHLKQPIIFFDSLGLGFFAVVGAHKALGFGHNIEVAILLGMVTAVGGGVARDVVLNRVPIILEKEIYAVAALVGAAIQVLGQRMDWTLTLTPWFGALICFAIRTLALHYSWGLPVIRRSDAAQ</sequence>
<comment type="caution">
    <text evidence="9">The sequence shown here is derived from an EMBL/GenBank/DDBJ whole genome shotgun (WGS) entry which is preliminary data.</text>
</comment>
<feature type="domain" description="Glycine transporter" evidence="8">
    <location>
        <begin position="103"/>
        <end position="174"/>
    </location>
</feature>
<comment type="subcellular location">
    <subcellularLocation>
        <location evidence="1">Cell membrane</location>
        <topology evidence="1">Multi-pass membrane protein</topology>
    </subcellularLocation>
</comment>
<evidence type="ECO:0000313" key="10">
    <source>
        <dbReference type="EMBL" id="CAJ0793373.1"/>
    </source>
</evidence>
<dbReference type="Proteomes" id="UP001189756">
    <property type="component" value="Unassembled WGS sequence"/>
</dbReference>
<evidence type="ECO:0000313" key="12">
    <source>
        <dbReference type="Proteomes" id="UP001189773"/>
    </source>
</evidence>
<keyword evidence="4 7" id="KW-0812">Transmembrane</keyword>
<evidence type="ECO:0000256" key="4">
    <source>
        <dbReference type="ARBA" id="ARBA00022692"/>
    </source>
</evidence>
<evidence type="ECO:0000256" key="2">
    <source>
        <dbReference type="ARBA" id="ARBA00008193"/>
    </source>
</evidence>
<dbReference type="PANTHER" id="PTHR30506">
    <property type="entry name" value="INNER MEMBRANE PROTEIN"/>
    <property type="match status" value="1"/>
</dbReference>
<reference evidence="9 12" key="1">
    <citation type="submission" date="2023-07" db="EMBL/GenBank/DDBJ databases">
        <authorList>
            <person name="Peeters C."/>
        </authorList>
    </citation>
    <scope>NUCLEOTIDE SEQUENCE</scope>
    <source>
        <strain evidence="10 12">LMG 18095</strain>
        <strain evidence="9">R-77560</strain>
    </source>
</reference>
<feature type="transmembrane region" description="Helical" evidence="7">
    <location>
        <begin position="184"/>
        <end position="203"/>
    </location>
</feature>
<accession>A0AAD2BN04</accession>
<evidence type="ECO:0000256" key="5">
    <source>
        <dbReference type="ARBA" id="ARBA00022989"/>
    </source>
</evidence>
<dbReference type="PANTHER" id="PTHR30506:SF3">
    <property type="entry name" value="UPF0126 INNER MEMBRANE PROTEIN YADS-RELATED"/>
    <property type="match status" value="1"/>
</dbReference>
<keyword evidence="12" id="KW-1185">Reference proteome</keyword>
<dbReference type="InterPro" id="IPR005115">
    <property type="entry name" value="Gly_transporter"/>
</dbReference>
<evidence type="ECO:0000256" key="7">
    <source>
        <dbReference type="SAM" id="Phobius"/>
    </source>
</evidence>
<feature type="transmembrane region" description="Helical" evidence="7">
    <location>
        <begin position="127"/>
        <end position="148"/>
    </location>
</feature>
<evidence type="ECO:0000256" key="1">
    <source>
        <dbReference type="ARBA" id="ARBA00004651"/>
    </source>
</evidence>